<accession>A0A9N8H0Q5</accession>
<keyword evidence="1" id="KW-0732">Signal</keyword>
<feature type="signal peptide" evidence="1">
    <location>
        <begin position="1"/>
        <end position="20"/>
    </location>
</feature>
<gene>
    <name evidence="2" type="ORF">SEMRO_5_G004110.1</name>
</gene>
<protein>
    <recommendedName>
        <fullName evidence="4">Peptidase M12B domain-containing protein</fullName>
    </recommendedName>
</protein>
<dbReference type="GO" id="GO:0008237">
    <property type="term" value="F:metallopeptidase activity"/>
    <property type="evidence" value="ECO:0007669"/>
    <property type="project" value="InterPro"/>
</dbReference>
<sequence length="416" mass="46341">MRIPVVAALLVFLVSSTANGLNIAPISLGRIDASGLGEGFDFYDFHTLEIQLYTTLPVWTILNTRTTDTHFVGESNDGMVFCDLFRYISETTDYSVLNGRCHDIEDGLPLGEPLQLSWQQLSQSESSWSLMQQYLRAQWEAQMDSLSSWMRGSKYEDVVIDVMVIWSENCECARSLLGVDCNLSSRTRANMEGGVQAVILDTNVIHRNSDTGVTFSLVHMQRDSSGYRETTSSQTLTDLALPLANPELRYIQNLRHIHKADFVSFAIDIRLDAEGLGGMALGVNLGWPFPATPLPCLGYTVFSSQRMFDQDFVPAHEWGHTLGCAHDRGTQDDCDPAHKNKFYGFRSPSGTFRTVMAYPCTSGECDNYQGDGDCFAIPYWSGDASWSKTGESLGGAGNSCRDEIRKNKKAISRYRQ</sequence>
<evidence type="ECO:0000256" key="1">
    <source>
        <dbReference type="SAM" id="SignalP"/>
    </source>
</evidence>
<organism evidence="2 3">
    <name type="scientific">Seminavis robusta</name>
    <dbReference type="NCBI Taxonomy" id="568900"/>
    <lineage>
        <taxon>Eukaryota</taxon>
        <taxon>Sar</taxon>
        <taxon>Stramenopiles</taxon>
        <taxon>Ochrophyta</taxon>
        <taxon>Bacillariophyta</taxon>
        <taxon>Bacillariophyceae</taxon>
        <taxon>Bacillariophycidae</taxon>
        <taxon>Naviculales</taxon>
        <taxon>Naviculaceae</taxon>
        <taxon>Seminavis</taxon>
    </lineage>
</organism>
<dbReference type="Proteomes" id="UP001153069">
    <property type="component" value="Unassembled WGS sequence"/>
</dbReference>
<evidence type="ECO:0000313" key="3">
    <source>
        <dbReference type="Proteomes" id="UP001153069"/>
    </source>
</evidence>
<proteinExistence type="predicted"/>
<evidence type="ECO:0008006" key="4">
    <source>
        <dbReference type="Google" id="ProtNLM"/>
    </source>
</evidence>
<evidence type="ECO:0000313" key="2">
    <source>
        <dbReference type="EMBL" id="CAB9496436.1"/>
    </source>
</evidence>
<keyword evidence="3" id="KW-1185">Reference proteome</keyword>
<dbReference type="InterPro" id="IPR024079">
    <property type="entry name" value="MetalloPept_cat_dom_sf"/>
</dbReference>
<dbReference type="AlphaFoldDB" id="A0A9N8H0Q5"/>
<dbReference type="SUPFAM" id="SSF55486">
    <property type="entry name" value="Metalloproteases ('zincins'), catalytic domain"/>
    <property type="match status" value="1"/>
</dbReference>
<name>A0A9N8H0Q5_9STRA</name>
<dbReference type="Gene3D" id="3.40.390.10">
    <property type="entry name" value="Collagenase (Catalytic Domain)"/>
    <property type="match status" value="1"/>
</dbReference>
<reference evidence="2" key="1">
    <citation type="submission" date="2020-06" db="EMBL/GenBank/DDBJ databases">
        <authorList>
            <consortium name="Plant Systems Biology data submission"/>
        </authorList>
    </citation>
    <scope>NUCLEOTIDE SEQUENCE</scope>
    <source>
        <strain evidence="2">D6</strain>
    </source>
</reference>
<dbReference type="EMBL" id="CAICTM010000005">
    <property type="protein sequence ID" value="CAB9496436.1"/>
    <property type="molecule type" value="Genomic_DNA"/>
</dbReference>
<dbReference type="Pfam" id="PF13688">
    <property type="entry name" value="Reprolysin_5"/>
    <property type="match status" value="1"/>
</dbReference>
<comment type="caution">
    <text evidence="2">The sequence shown here is derived from an EMBL/GenBank/DDBJ whole genome shotgun (WGS) entry which is preliminary data.</text>
</comment>
<feature type="chain" id="PRO_5040159699" description="Peptidase M12B domain-containing protein" evidence="1">
    <location>
        <begin position="21"/>
        <end position="416"/>
    </location>
</feature>